<dbReference type="EMBL" id="BARS01040755">
    <property type="protein sequence ID" value="GAG39172.1"/>
    <property type="molecule type" value="Genomic_DNA"/>
</dbReference>
<accession>X0XV97</accession>
<comment type="caution">
    <text evidence="1">The sequence shown here is derived from an EMBL/GenBank/DDBJ whole genome shotgun (WGS) entry which is preliminary data.</text>
</comment>
<protein>
    <submittedName>
        <fullName evidence="1">Uncharacterized protein</fullName>
    </submittedName>
</protein>
<dbReference type="AlphaFoldDB" id="X0XV97"/>
<gene>
    <name evidence="1" type="ORF">S01H1_62078</name>
</gene>
<proteinExistence type="predicted"/>
<reference evidence="1" key="1">
    <citation type="journal article" date="2014" name="Front. Microbiol.">
        <title>High frequency of phylogenetically diverse reductive dehalogenase-homologous genes in deep subseafloor sedimentary metagenomes.</title>
        <authorList>
            <person name="Kawai M."/>
            <person name="Futagami T."/>
            <person name="Toyoda A."/>
            <person name="Takaki Y."/>
            <person name="Nishi S."/>
            <person name="Hori S."/>
            <person name="Arai W."/>
            <person name="Tsubouchi T."/>
            <person name="Morono Y."/>
            <person name="Uchiyama I."/>
            <person name="Ito T."/>
            <person name="Fujiyama A."/>
            <person name="Inagaki F."/>
            <person name="Takami H."/>
        </authorList>
    </citation>
    <scope>NUCLEOTIDE SEQUENCE</scope>
    <source>
        <strain evidence="1">Expedition CK06-06</strain>
    </source>
</reference>
<name>X0XV97_9ZZZZ</name>
<sequence>MPDWSNFYYSFDVGTSTATQAGQMRQQMDEYIQQAKEAGQRAQYLWEQQVEEEKQLQEDKENYPLFFLKEGIV</sequence>
<evidence type="ECO:0000313" key="1">
    <source>
        <dbReference type="EMBL" id="GAG39172.1"/>
    </source>
</evidence>
<organism evidence="1">
    <name type="scientific">marine sediment metagenome</name>
    <dbReference type="NCBI Taxonomy" id="412755"/>
    <lineage>
        <taxon>unclassified sequences</taxon>
        <taxon>metagenomes</taxon>
        <taxon>ecological metagenomes</taxon>
    </lineage>
</organism>